<proteinExistence type="predicted"/>
<keyword evidence="1" id="KW-0378">Hydrolase</keyword>
<accession>A0A7W3RJG5</accession>
<evidence type="ECO:0000256" key="1">
    <source>
        <dbReference type="ARBA" id="ARBA00022801"/>
    </source>
</evidence>
<dbReference type="PANTHER" id="PTHR43798:SF31">
    <property type="entry name" value="AB HYDROLASE SUPERFAMILY PROTEIN YCLE"/>
    <property type="match status" value="1"/>
</dbReference>
<dbReference type="EMBL" id="JACJIJ010000002">
    <property type="protein sequence ID" value="MBA9051931.1"/>
    <property type="molecule type" value="Genomic_DNA"/>
</dbReference>
<protein>
    <submittedName>
        <fullName evidence="3">Pimeloyl-ACP methyl ester carboxylesterase</fullName>
    </submittedName>
</protein>
<dbReference type="PANTHER" id="PTHR43798">
    <property type="entry name" value="MONOACYLGLYCEROL LIPASE"/>
    <property type="match status" value="1"/>
</dbReference>
<dbReference type="SUPFAM" id="SSF53474">
    <property type="entry name" value="alpha/beta-Hydrolases"/>
    <property type="match status" value="1"/>
</dbReference>
<evidence type="ECO:0000313" key="3">
    <source>
        <dbReference type="EMBL" id="MBA9051931.1"/>
    </source>
</evidence>
<comment type="caution">
    <text evidence="3">The sequence shown here is derived from an EMBL/GenBank/DDBJ whole genome shotgun (WGS) entry which is preliminary data.</text>
</comment>
<dbReference type="GO" id="GO:0016787">
    <property type="term" value="F:hydrolase activity"/>
    <property type="evidence" value="ECO:0007669"/>
    <property type="project" value="UniProtKB-KW"/>
</dbReference>
<reference evidence="3 4" key="1">
    <citation type="submission" date="2020-08" db="EMBL/GenBank/DDBJ databases">
        <title>Sequencing the genomes of 1000 actinobacteria strains.</title>
        <authorList>
            <person name="Klenk H.-P."/>
        </authorList>
    </citation>
    <scope>NUCLEOTIDE SEQUENCE [LARGE SCALE GENOMIC DNA]</scope>
    <source>
        <strain evidence="3 4">DSM 41827</strain>
    </source>
</reference>
<keyword evidence="4" id="KW-1185">Reference proteome</keyword>
<evidence type="ECO:0000259" key="2">
    <source>
        <dbReference type="Pfam" id="PF12697"/>
    </source>
</evidence>
<dbReference type="RefSeq" id="WP_259408646.1">
    <property type="nucleotide sequence ID" value="NZ_BAAAHW010000018.1"/>
</dbReference>
<dbReference type="Gene3D" id="3.40.50.1820">
    <property type="entry name" value="alpha/beta hydrolase"/>
    <property type="match status" value="1"/>
</dbReference>
<dbReference type="GO" id="GO:0016020">
    <property type="term" value="C:membrane"/>
    <property type="evidence" value="ECO:0007669"/>
    <property type="project" value="TreeGrafter"/>
</dbReference>
<dbReference type="GeneID" id="93979641"/>
<dbReference type="InterPro" id="IPR029058">
    <property type="entry name" value="AB_hydrolase_fold"/>
</dbReference>
<name>A0A7W3RJG5_STRMR</name>
<feature type="domain" description="AB hydrolase-1" evidence="2">
    <location>
        <begin position="28"/>
        <end position="256"/>
    </location>
</feature>
<dbReference type="AlphaFoldDB" id="A0A7W3RJG5"/>
<sequence length="269" mass="28161">MENTMPVAVPGGSLEVRIGDGGRTGPTLVFVHYWGGSAGTWDEVIGHLPHGQPTVRFDQRGWGLSRELPGPYHLDRLADDLARVVDACVPGPFVLVGHSMGGKVSQLLAARGPAGLRGVALVAPAPPEPPATVTEEYRRGLSHAYDSPESVRHALAHVLTATPLPETVLATAVRDSLAAGGEARREWPSHGIARDITGAVRDIAVPVTVLAGARDVVEPPDVLRAHLLPYIPHAALTTVPAAGHLLPLEAPDAVATALGDFLARLPGRL</sequence>
<dbReference type="InterPro" id="IPR000073">
    <property type="entry name" value="AB_hydrolase_1"/>
</dbReference>
<organism evidence="3 4">
    <name type="scientific">Streptomyces murinus</name>
    <dbReference type="NCBI Taxonomy" id="33900"/>
    <lineage>
        <taxon>Bacteria</taxon>
        <taxon>Bacillati</taxon>
        <taxon>Actinomycetota</taxon>
        <taxon>Actinomycetes</taxon>
        <taxon>Kitasatosporales</taxon>
        <taxon>Streptomycetaceae</taxon>
        <taxon>Streptomyces</taxon>
    </lineage>
</organism>
<dbReference type="InterPro" id="IPR050266">
    <property type="entry name" value="AB_hydrolase_sf"/>
</dbReference>
<evidence type="ECO:0000313" key="4">
    <source>
        <dbReference type="Proteomes" id="UP000577386"/>
    </source>
</evidence>
<dbReference type="Proteomes" id="UP000577386">
    <property type="component" value="Unassembled WGS sequence"/>
</dbReference>
<dbReference type="Pfam" id="PF12697">
    <property type="entry name" value="Abhydrolase_6"/>
    <property type="match status" value="1"/>
</dbReference>
<gene>
    <name evidence="3" type="ORF">HDA42_001109</name>
</gene>